<sequence length="129" mass="14515">MKRPRNHFALVLGLCLILLTAISADKAFEFYNSSVVTTGRVVRLQYGKFHPVVEFFAMDGSRYEALANTWWSVDAGQAVNVRYTPDNPAQSVKLDRFLDLWIPTMFLALLASFCVTTGLSGEKFRGGRF</sequence>
<protein>
    <submittedName>
        <fullName evidence="2">DUF3592 domain-containing protein</fullName>
    </submittedName>
</protein>
<accession>A0ABS8K2I3</accession>
<dbReference type="Proteomes" id="UP001431019">
    <property type="component" value="Unassembled WGS sequence"/>
</dbReference>
<reference evidence="2 3" key="1">
    <citation type="submission" date="2021-11" db="EMBL/GenBank/DDBJ databases">
        <authorList>
            <person name="Oh E.-T."/>
            <person name="Kim S.-B."/>
        </authorList>
    </citation>
    <scope>NUCLEOTIDE SEQUENCE [LARGE SCALE GENOMIC DNA]</scope>
    <source>
        <strain evidence="2 3">MMS20-SJTR3</strain>
    </source>
</reference>
<organism evidence="2 3">
    <name type="scientific">Paraburkholderia sejongensis</name>
    <dbReference type="NCBI Taxonomy" id="2886946"/>
    <lineage>
        <taxon>Bacteria</taxon>
        <taxon>Pseudomonadati</taxon>
        <taxon>Pseudomonadota</taxon>
        <taxon>Betaproteobacteria</taxon>
        <taxon>Burkholderiales</taxon>
        <taxon>Burkholderiaceae</taxon>
        <taxon>Paraburkholderia</taxon>
    </lineage>
</organism>
<keyword evidence="1" id="KW-0472">Membrane</keyword>
<dbReference type="EMBL" id="JAJITD010000017">
    <property type="protein sequence ID" value="MCC8396374.1"/>
    <property type="molecule type" value="Genomic_DNA"/>
</dbReference>
<comment type="caution">
    <text evidence="2">The sequence shown here is derived from an EMBL/GenBank/DDBJ whole genome shotgun (WGS) entry which is preliminary data.</text>
</comment>
<keyword evidence="3" id="KW-1185">Reference proteome</keyword>
<gene>
    <name evidence="2" type="ORF">LJ656_27665</name>
</gene>
<evidence type="ECO:0000256" key="1">
    <source>
        <dbReference type="SAM" id="Phobius"/>
    </source>
</evidence>
<feature type="transmembrane region" description="Helical" evidence="1">
    <location>
        <begin position="100"/>
        <end position="119"/>
    </location>
</feature>
<proteinExistence type="predicted"/>
<name>A0ABS8K2I3_9BURK</name>
<evidence type="ECO:0000313" key="2">
    <source>
        <dbReference type="EMBL" id="MCC8396374.1"/>
    </source>
</evidence>
<evidence type="ECO:0000313" key="3">
    <source>
        <dbReference type="Proteomes" id="UP001431019"/>
    </source>
</evidence>
<keyword evidence="1" id="KW-0812">Transmembrane</keyword>
<keyword evidence="1" id="KW-1133">Transmembrane helix</keyword>